<organism evidence="4 5">
    <name type="scientific">Pseudoduganella buxea</name>
    <dbReference type="NCBI Taxonomy" id="1949069"/>
    <lineage>
        <taxon>Bacteria</taxon>
        <taxon>Pseudomonadati</taxon>
        <taxon>Pseudomonadota</taxon>
        <taxon>Betaproteobacteria</taxon>
        <taxon>Burkholderiales</taxon>
        <taxon>Oxalobacteraceae</taxon>
        <taxon>Telluria group</taxon>
        <taxon>Pseudoduganella</taxon>
    </lineage>
</organism>
<reference evidence="3" key="1">
    <citation type="journal article" date="2014" name="Int. J. Syst. Evol. Microbiol.">
        <title>Complete genome of a new Firmicutes species belonging to the dominant human colonic microbiota ('Ruminococcus bicirculans') reveals two chromosomes and a selective capacity to utilize plant glucans.</title>
        <authorList>
            <consortium name="NISC Comparative Sequencing Program"/>
            <person name="Wegmann U."/>
            <person name="Louis P."/>
            <person name="Goesmann A."/>
            <person name="Henrissat B."/>
            <person name="Duncan S.H."/>
            <person name="Flint H.J."/>
        </authorList>
    </citation>
    <scope>NUCLEOTIDE SEQUENCE</scope>
    <source>
        <strain evidence="3">CGMCC 1.15931</strain>
    </source>
</reference>
<feature type="compositionally biased region" description="Basic residues" evidence="2">
    <location>
        <begin position="163"/>
        <end position="175"/>
    </location>
</feature>
<dbReference type="Proteomes" id="UP000622638">
    <property type="component" value="Unassembled WGS sequence"/>
</dbReference>
<keyword evidence="1" id="KW-0175">Coiled coil</keyword>
<protein>
    <submittedName>
        <fullName evidence="4">Uncharacterized protein</fullName>
    </submittedName>
</protein>
<evidence type="ECO:0000313" key="3">
    <source>
        <dbReference type="EMBL" id="GGC13152.1"/>
    </source>
</evidence>
<dbReference type="OrthoDB" id="5666689at2"/>
<dbReference type="EMBL" id="WNKZ01000025">
    <property type="protein sequence ID" value="MTV53267.1"/>
    <property type="molecule type" value="Genomic_DNA"/>
</dbReference>
<reference evidence="3" key="4">
    <citation type="submission" date="2024-05" db="EMBL/GenBank/DDBJ databases">
        <authorList>
            <person name="Sun Q."/>
            <person name="Zhou Y."/>
        </authorList>
    </citation>
    <scope>NUCLEOTIDE SEQUENCE</scope>
    <source>
        <strain evidence="3">CGMCC 1.15931</strain>
    </source>
</reference>
<dbReference type="AlphaFoldDB" id="A0A6I3T0L9"/>
<proteinExistence type="predicted"/>
<dbReference type="Proteomes" id="UP000430634">
    <property type="component" value="Unassembled WGS sequence"/>
</dbReference>
<name>A0A6I3T0L9_9BURK</name>
<evidence type="ECO:0000256" key="1">
    <source>
        <dbReference type="SAM" id="Coils"/>
    </source>
</evidence>
<evidence type="ECO:0000256" key="2">
    <source>
        <dbReference type="SAM" id="MobiDB-lite"/>
    </source>
</evidence>
<feature type="coiled-coil region" evidence="1">
    <location>
        <begin position="44"/>
        <end position="73"/>
    </location>
</feature>
<gene>
    <name evidence="3" type="ORF">GCM10011572_38150</name>
    <name evidence="4" type="ORF">GM672_11035</name>
</gene>
<sequence length="251" mass="26920">MPVFVLAVPAAAELIGAGLLALRAAIIANRARVAYQAAQAARLAAQAARAAELAEKAAEAAQAQAQAKEKEESAAKTGTTTVVGKKKLDCGEDGSYGDLQKKSGDNKFDRDHIPSKAALQEAARDMIAEAGITLSEGAEKALFGDNGAISKAGKTIATPKADHKNHSRTYGHRNTPKQVSQDAQDLQKAAEKDLDAIEEAMDDEDTEKEMDPECLEKYKKAADKIRKKTHAEYLDDLKKLIKDAIKNNPRK</sequence>
<reference evidence="6" key="2">
    <citation type="journal article" date="2019" name="Int. J. Syst. Evol. Microbiol.">
        <title>The Global Catalogue of Microorganisms (GCM) 10K type strain sequencing project: providing services to taxonomists for standard genome sequencing and annotation.</title>
        <authorList>
            <consortium name="The Broad Institute Genomics Platform"/>
            <consortium name="The Broad Institute Genome Sequencing Center for Infectious Disease"/>
            <person name="Wu L."/>
            <person name="Ma J."/>
        </authorList>
    </citation>
    <scope>NUCLEOTIDE SEQUENCE [LARGE SCALE GENOMIC DNA]</scope>
    <source>
        <strain evidence="6">CGMCC 1.15931</strain>
    </source>
</reference>
<feature type="region of interest" description="Disordered" evidence="2">
    <location>
        <begin position="154"/>
        <end position="193"/>
    </location>
</feature>
<evidence type="ECO:0000313" key="5">
    <source>
        <dbReference type="Proteomes" id="UP000430634"/>
    </source>
</evidence>
<accession>A0A6I3T0L9</accession>
<comment type="caution">
    <text evidence="4">The sequence shown here is derived from an EMBL/GenBank/DDBJ whole genome shotgun (WGS) entry which is preliminary data.</text>
</comment>
<dbReference type="EMBL" id="BMKG01000017">
    <property type="protein sequence ID" value="GGC13152.1"/>
    <property type="molecule type" value="Genomic_DNA"/>
</dbReference>
<dbReference type="RefSeq" id="WP_155470583.1">
    <property type="nucleotide sequence ID" value="NZ_BMKG01000017.1"/>
</dbReference>
<evidence type="ECO:0000313" key="4">
    <source>
        <dbReference type="EMBL" id="MTV53267.1"/>
    </source>
</evidence>
<evidence type="ECO:0000313" key="6">
    <source>
        <dbReference type="Proteomes" id="UP000622638"/>
    </source>
</evidence>
<reference evidence="4 5" key="3">
    <citation type="submission" date="2019-11" db="EMBL/GenBank/DDBJ databases">
        <title>Type strains purchased from KCTC, JCM and DSMZ.</title>
        <authorList>
            <person name="Lu H."/>
        </authorList>
    </citation>
    <scope>NUCLEOTIDE SEQUENCE [LARGE SCALE GENOMIC DNA]</scope>
    <source>
        <strain evidence="4 5">KCTC 52429</strain>
    </source>
</reference>
<keyword evidence="6" id="KW-1185">Reference proteome</keyword>